<dbReference type="Proteomes" id="UP000031521">
    <property type="component" value="Chromosome"/>
</dbReference>
<organism evidence="1 3">
    <name type="scientific">Celeribacter indicus</name>
    <dbReference type="NCBI Taxonomy" id="1208324"/>
    <lineage>
        <taxon>Bacteria</taxon>
        <taxon>Pseudomonadati</taxon>
        <taxon>Pseudomonadota</taxon>
        <taxon>Alphaproteobacteria</taxon>
        <taxon>Rhodobacterales</taxon>
        <taxon>Roseobacteraceae</taxon>
        <taxon>Celeribacter</taxon>
    </lineage>
</organism>
<proteinExistence type="predicted"/>
<dbReference type="KEGG" id="cid:P73_1872"/>
<keyword evidence="3" id="KW-1185">Reference proteome</keyword>
<evidence type="ECO:0000313" key="1">
    <source>
        <dbReference type="EMBL" id="AJE46514.1"/>
    </source>
</evidence>
<dbReference type="KEGG" id="cid:P73_1799"/>
<reference evidence="1 3" key="1">
    <citation type="journal article" date="2014" name="Int. J. Syst. Evol. Microbiol.">
        <title>Celeribacter indicus sp. nov., a polycyclic aromatic hydrocarbon-degrading bacterium from deep-sea sediment and reclassification of Huaishuia halophila as Celeribacter halophilus comb. nov.</title>
        <authorList>
            <person name="Lai Q."/>
            <person name="Cao J."/>
            <person name="Yuan J."/>
            <person name="Li F."/>
            <person name="Shao Z."/>
        </authorList>
    </citation>
    <scope>NUCLEOTIDE SEQUENCE [LARGE SCALE GENOMIC DNA]</scope>
    <source>
        <strain evidence="1">P73</strain>
    </source>
</reference>
<evidence type="ECO:0000313" key="2">
    <source>
        <dbReference type="EMBL" id="AJE46587.1"/>
    </source>
</evidence>
<accession>A0A0B5DTX3</accession>
<protein>
    <submittedName>
        <fullName evidence="1">Uncharacterized protein</fullName>
    </submittedName>
</protein>
<gene>
    <name evidence="1" type="ORF">P73_1799</name>
    <name evidence="2" type="ORF">P73_1872</name>
</gene>
<dbReference type="AlphaFoldDB" id="A0A0B5DTX3"/>
<name>A0A0B5DTX3_9RHOB</name>
<dbReference type="EMBL" id="CP004393">
    <property type="protein sequence ID" value="AJE46587.1"/>
    <property type="molecule type" value="Genomic_DNA"/>
</dbReference>
<dbReference type="HOGENOM" id="CLU_2080560_0_0_5"/>
<evidence type="ECO:0000313" key="3">
    <source>
        <dbReference type="Proteomes" id="UP000031521"/>
    </source>
</evidence>
<reference evidence="1" key="2">
    <citation type="journal article" date="2015" name="Sci. Rep.">
        <title>Genomic and metabolic analysis of fluoranthene degradation pathway in Celeribacter indicus P73(T.).</title>
        <authorList>
            <person name="Cao J."/>
            <person name="Lai Q."/>
            <person name="Yuan J."/>
            <person name="Shao Z."/>
        </authorList>
    </citation>
    <scope>NUCLEOTIDE SEQUENCE</scope>
    <source>
        <strain evidence="1">P73</strain>
    </source>
</reference>
<sequence>MTFDEEGLPIPVDPTNAIVKRRVETTVHFLYLDSPRLVSARKKKWREISDLIEEYRLACPDTYEACTLQDHQRVERLIGKLSAAAGPRAAYASTARACLRANGLAQFIEAVEEAAAA</sequence>
<dbReference type="EMBL" id="CP004393">
    <property type="protein sequence ID" value="AJE46514.1"/>
    <property type="molecule type" value="Genomic_DNA"/>
</dbReference>